<evidence type="ECO:0000256" key="1">
    <source>
        <dbReference type="SAM" id="MobiDB-lite"/>
    </source>
</evidence>
<accession>A0A8K0MNU2</accession>
<evidence type="ECO:0000313" key="2">
    <source>
        <dbReference type="EMBL" id="KAF3452764.1"/>
    </source>
</evidence>
<protein>
    <submittedName>
        <fullName evidence="2">Uncharacterized protein</fullName>
    </submittedName>
</protein>
<proteinExistence type="predicted"/>
<dbReference type="PANTHER" id="PTHR33167:SF33">
    <property type="entry name" value="MYB-CC TYPE TRANSCRIPTION FACTOR LHEQLE-CONTAINING DOMAIN-CONTAINING PROTEIN"/>
    <property type="match status" value="1"/>
</dbReference>
<dbReference type="EMBL" id="VOIH02000002">
    <property type="protein sequence ID" value="KAF3452764.1"/>
    <property type="molecule type" value="Genomic_DNA"/>
</dbReference>
<comment type="caution">
    <text evidence="2">The sequence shown here is derived from an EMBL/GenBank/DDBJ whole genome shotgun (WGS) entry which is preliminary data.</text>
</comment>
<dbReference type="Proteomes" id="UP000796880">
    <property type="component" value="Unassembled WGS sequence"/>
</dbReference>
<keyword evidence="3" id="KW-1185">Reference proteome</keyword>
<evidence type="ECO:0000313" key="3">
    <source>
        <dbReference type="Proteomes" id="UP000796880"/>
    </source>
</evidence>
<sequence>MGTKIEYAINLLKTSPNSNSFTVNGVDDWSYYLNNTGLKVKSRRSRLEDKFQNSMDKMFDKNSADSIRRTMQMHEDVFKYQVKELHRLYSVQKKMMGELKRKIKQSRMWDPRINNNSDISHSQLINWQNSTVQFTSTGAAATNNFHIQSLRDDLNSREMSGSCSGDTMRISRGFDLERPATEEDMSTGVSALDEDQAAGSSSHHIVYDKGSKMIMSTNVDGLGEDSEVELTLSIGSSCLSKKKSKKPHQLDLSASFKTAQRSGGDCSDPTTPMSSSSATFDHERKQSHWLLHGLKLK</sequence>
<dbReference type="AlphaFoldDB" id="A0A8K0MNU2"/>
<organism evidence="2 3">
    <name type="scientific">Rhamnella rubrinervis</name>
    <dbReference type="NCBI Taxonomy" id="2594499"/>
    <lineage>
        <taxon>Eukaryota</taxon>
        <taxon>Viridiplantae</taxon>
        <taxon>Streptophyta</taxon>
        <taxon>Embryophyta</taxon>
        <taxon>Tracheophyta</taxon>
        <taxon>Spermatophyta</taxon>
        <taxon>Magnoliopsida</taxon>
        <taxon>eudicotyledons</taxon>
        <taxon>Gunneridae</taxon>
        <taxon>Pentapetalae</taxon>
        <taxon>rosids</taxon>
        <taxon>fabids</taxon>
        <taxon>Rosales</taxon>
        <taxon>Rhamnaceae</taxon>
        <taxon>rhamnoid group</taxon>
        <taxon>Rhamneae</taxon>
        <taxon>Rhamnella</taxon>
    </lineage>
</organism>
<reference evidence="2" key="1">
    <citation type="submission" date="2020-03" db="EMBL/GenBank/DDBJ databases">
        <title>A high-quality chromosome-level genome assembly of a woody plant with both climbing and erect habits, Rhamnella rubrinervis.</title>
        <authorList>
            <person name="Lu Z."/>
            <person name="Yang Y."/>
            <person name="Zhu X."/>
            <person name="Sun Y."/>
        </authorList>
    </citation>
    <scope>NUCLEOTIDE SEQUENCE</scope>
    <source>
        <strain evidence="2">BYM</strain>
        <tissue evidence="2">Leaf</tissue>
    </source>
</reference>
<feature type="region of interest" description="Disordered" evidence="1">
    <location>
        <begin position="256"/>
        <end position="284"/>
    </location>
</feature>
<feature type="compositionally biased region" description="Polar residues" evidence="1">
    <location>
        <begin position="268"/>
        <end position="279"/>
    </location>
</feature>
<gene>
    <name evidence="2" type="ORF">FNV43_RR03197</name>
</gene>
<dbReference type="OrthoDB" id="1928288at2759"/>
<dbReference type="PANTHER" id="PTHR33167">
    <property type="entry name" value="TRANSCRIPTION FACTOR, PUTATIVE (DUF863)-RELATED"/>
    <property type="match status" value="1"/>
</dbReference>
<name>A0A8K0MNU2_9ROSA</name>